<comment type="caution">
    <text evidence="3">The sequence shown here is derived from an EMBL/GenBank/DDBJ whole genome shotgun (WGS) entry which is preliminary data.</text>
</comment>
<dbReference type="InterPro" id="IPR053000">
    <property type="entry name" value="WSS1-like_metalloprotease"/>
</dbReference>
<evidence type="ECO:0000313" key="4">
    <source>
        <dbReference type="Proteomes" id="UP001530315"/>
    </source>
</evidence>
<dbReference type="PROSITE" id="PS51397">
    <property type="entry name" value="WLM"/>
    <property type="match status" value="1"/>
</dbReference>
<dbReference type="EMBL" id="JALLAZ020000008">
    <property type="protein sequence ID" value="KAL3805960.1"/>
    <property type="molecule type" value="Genomic_DNA"/>
</dbReference>
<dbReference type="AlphaFoldDB" id="A0ABD3R035"/>
<dbReference type="Proteomes" id="UP001530315">
    <property type="component" value="Unassembled WGS sequence"/>
</dbReference>
<dbReference type="PANTHER" id="PTHR46622:SF1">
    <property type="entry name" value="DNA-DEPENDENT METALLOPROTEASE WSS1"/>
    <property type="match status" value="1"/>
</dbReference>
<accession>A0ABD3R035</accession>
<organism evidence="3 4">
    <name type="scientific">Stephanodiscus triporus</name>
    <dbReference type="NCBI Taxonomy" id="2934178"/>
    <lineage>
        <taxon>Eukaryota</taxon>
        <taxon>Sar</taxon>
        <taxon>Stramenopiles</taxon>
        <taxon>Ochrophyta</taxon>
        <taxon>Bacillariophyta</taxon>
        <taxon>Coscinodiscophyceae</taxon>
        <taxon>Thalassiosirophycidae</taxon>
        <taxon>Stephanodiscales</taxon>
        <taxon>Stephanodiscaceae</taxon>
        <taxon>Stephanodiscus</taxon>
    </lineage>
</organism>
<feature type="compositionally biased region" description="Gly residues" evidence="1">
    <location>
        <begin position="238"/>
        <end position="251"/>
    </location>
</feature>
<gene>
    <name evidence="3" type="ORF">ACHAW5_002496</name>
</gene>
<feature type="domain" description="WLM" evidence="2">
    <location>
        <begin position="34"/>
        <end position="227"/>
    </location>
</feature>
<evidence type="ECO:0000313" key="3">
    <source>
        <dbReference type="EMBL" id="KAL3805960.1"/>
    </source>
</evidence>
<name>A0ABD3R035_9STRA</name>
<protein>
    <recommendedName>
        <fullName evidence="2">WLM domain-containing protein</fullName>
    </recommendedName>
</protein>
<reference evidence="3 4" key="1">
    <citation type="submission" date="2024-10" db="EMBL/GenBank/DDBJ databases">
        <title>Updated reference genomes for cyclostephanoid diatoms.</title>
        <authorList>
            <person name="Roberts W.R."/>
            <person name="Alverson A.J."/>
        </authorList>
    </citation>
    <scope>NUCLEOTIDE SEQUENCE [LARGE SCALE GENOMIC DNA]</scope>
    <source>
        <strain evidence="3 4">AJA276-08</strain>
    </source>
</reference>
<feature type="region of interest" description="Disordered" evidence="1">
    <location>
        <begin position="223"/>
        <end position="251"/>
    </location>
</feature>
<proteinExistence type="predicted"/>
<dbReference type="InterPro" id="IPR013536">
    <property type="entry name" value="WLM_dom"/>
</dbReference>
<dbReference type="Pfam" id="PF08325">
    <property type="entry name" value="WLM"/>
    <property type="match status" value="1"/>
</dbReference>
<sequence length="251" mass="27511">MTAAPPIRKRPFGAFIRTLNDITNSTAFDVEGNDADDGGNNSKFTVQHIPSLTDDRIAAAILRRIYSEFGTIIEKRGWLVTSISEMCCCGDGLDCLRKRKISVMPDNVLGYNRISTSQRGKSHDIHLRLRHPRTHALLDYESIAGTMCHELAHCVRGSHDAKFYEAMNEIEEQYVGYLAKGVVLGKDRFPLGSGGIPLGSVEGARDGERREASLKSKIIEATESRRKKGQHGLTQGYVLGGSTKGGSEDGC</sequence>
<evidence type="ECO:0000256" key="1">
    <source>
        <dbReference type="SAM" id="MobiDB-lite"/>
    </source>
</evidence>
<keyword evidence="4" id="KW-1185">Reference proteome</keyword>
<evidence type="ECO:0000259" key="2">
    <source>
        <dbReference type="PROSITE" id="PS51397"/>
    </source>
</evidence>
<dbReference type="PANTHER" id="PTHR46622">
    <property type="entry name" value="DNA-DEPENDENT METALLOPROTEASE WSS1"/>
    <property type="match status" value="1"/>
</dbReference>